<dbReference type="PANTHER" id="PTHR30053:SF12">
    <property type="entry name" value="ELONGATION FACTOR P (EF-P) FAMILY PROTEIN"/>
    <property type="match status" value="1"/>
</dbReference>
<dbReference type="SMART" id="SM00841">
    <property type="entry name" value="Elong-fact-P_C"/>
    <property type="match status" value="1"/>
</dbReference>
<dbReference type="InterPro" id="IPR001059">
    <property type="entry name" value="Transl_elong_P/YeiP_cen"/>
</dbReference>
<dbReference type="InterPro" id="IPR011768">
    <property type="entry name" value="Transl_elongation_fac_P"/>
</dbReference>
<dbReference type="EMBL" id="RKRK01000002">
    <property type="protein sequence ID" value="RPF58080.1"/>
    <property type="molecule type" value="Genomic_DNA"/>
</dbReference>
<dbReference type="InterPro" id="IPR008991">
    <property type="entry name" value="Translation_prot_SH3-like_sf"/>
</dbReference>
<evidence type="ECO:0000313" key="13">
    <source>
        <dbReference type="EMBL" id="RPF58080.1"/>
    </source>
</evidence>
<keyword evidence="5 8" id="KW-0251">Elongation factor</keyword>
<evidence type="ECO:0000256" key="2">
    <source>
        <dbReference type="ARBA" id="ARBA00004815"/>
    </source>
</evidence>
<keyword evidence="14" id="KW-1185">Reference proteome</keyword>
<evidence type="ECO:0000256" key="9">
    <source>
        <dbReference type="NCBIfam" id="TIGR00038"/>
    </source>
</evidence>
<keyword evidence="4 8" id="KW-0963">Cytoplasm</keyword>
<dbReference type="CDD" id="cd04470">
    <property type="entry name" value="S1_EF-P_repeat_1"/>
    <property type="match status" value="1"/>
</dbReference>
<dbReference type="InterPro" id="IPR012340">
    <property type="entry name" value="NA-bd_OB-fold"/>
</dbReference>
<feature type="domain" description="Translation elongation factor P/YeiP central" evidence="12">
    <location>
        <begin position="67"/>
        <end position="121"/>
    </location>
</feature>
<evidence type="ECO:0000256" key="10">
    <source>
        <dbReference type="RuleBase" id="RU004389"/>
    </source>
</evidence>
<dbReference type="PANTHER" id="PTHR30053">
    <property type="entry name" value="ELONGATION FACTOR P"/>
    <property type="match status" value="1"/>
</dbReference>
<comment type="subcellular location">
    <subcellularLocation>
        <location evidence="1 8">Cytoplasm</location>
    </subcellularLocation>
</comment>
<evidence type="ECO:0000256" key="8">
    <source>
        <dbReference type="HAMAP-Rule" id="MF_00141"/>
    </source>
</evidence>
<evidence type="ECO:0000256" key="1">
    <source>
        <dbReference type="ARBA" id="ARBA00004496"/>
    </source>
</evidence>
<dbReference type="FunFam" id="2.30.30.30:FF:000010">
    <property type="entry name" value="Elongation factor P"/>
    <property type="match status" value="1"/>
</dbReference>
<dbReference type="Gene3D" id="2.30.30.30">
    <property type="match status" value="1"/>
</dbReference>
<dbReference type="InterPro" id="IPR014722">
    <property type="entry name" value="Rib_uL2_dom2"/>
</dbReference>
<dbReference type="GO" id="GO:0043043">
    <property type="term" value="P:peptide biosynthetic process"/>
    <property type="evidence" value="ECO:0007669"/>
    <property type="project" value="InterPro"/>
</dbReference>
<comment type="similarity">
    <text evidence="3 8 10">Belongs to the elongation factor P family.</text>
</comment>
<sequence>MISVNDFKTGLTIEVDNGIWKVIEFQHVKPGKGAAFVRSKLRNLRNGAIQEKTFRAGEKVSKAQIDNRKMQYLYADGNDHVFMDNSSFEQIIIPADNLQDELKYLLANMEVSIQMYEGETIGVELPKTVTLEVTETEPGIKGDTASGATKTATVETGVDLQVPLFVNQGDKLVINTEDGSYVSRA</sequence>
<gene>
    <name evidence="8" type="primary">efp</name>
    <name evidence="13" type="ORF">EDD62_0718</name>
</gene>
<dbReference type="Gene3D" id="2.40.50.140">
    <property type="entry name" value="Nucleic acid-binding proteins"/>
    <property type="match status" value="2"/>
</dbReference>
<evidence type="ECO:0000313" key="14">
    <source>
        <dbReference type="Proteomes" id="UP000277108"/>
    </source>
</evidence>
<feature type="domain" description="Elongation factor P C-terminal" evidence="11">
    <location>
        <begin position="129"/>
        <end position="184"/>
    </location>
</feature>
<dbReference type="PROSITE" id="PS01275">
    <property type="entry name" value="EFP"/>
    <property type="match status" value="1"/>
</dbReference>
<protein>
    <recommendedName>
        <fullName evidence="8 9">Elongation factor P</fullName>
        <shortName evidence="8">EF-P</shortName>
    </recommendedName>
</protein>
<dbReference type="RefSeq" id="WP_123807561.1">
    <property type="nucleotide sequence ID" value="NZ_RKRK01000002.1"/>
</dbReference>
<dbReference type="AlphaFoldDB" id="A0A3N5BSP6"/>
<comment type="pathway">
    <text evidence="2 8">Protein biosynthesis; polypeptide chain elongation.</text>
</comment>
<dbReference type="FunFam" id="2.40.50.140:FF:000004">
    <property type="entry name" value="Elongation factor P"/>
    <property type="match status" value="1"/>
</dbReference>
<evidence type="ECO:0000256" key="6">
    <source>
        <dbReference type="ARBA" id="ARBA00022917"/>
    </source>
</evidence>
<evidence type="ECO:0000259" key="11">
    <source>
        <dbReference type="SMART" id="SM00841"/>
    </source>
</evidence>
<reference evidence="13 14" key="1">
    <citation type="submission" date="2018-11" db="EMBL/GenBank/DDBJ databases">
        <title>Genomic Encyclopedia of Type Strains, Phase IV (KMG-IV): sequencing the most valuable type-strain genomes for metagenomic binning, comparative biology and taxonomic classification.</title>
        <authorList>
            <person name="Goeker M."/>
        </authorList>
    </citation>
    <scope>NUCLEOTIDE SEQUENCE [LARGE SCALE GENOMIC DNA]</scope>
    <source>
        <strain evidence="13 14">DSM 29158</strain>
    </source>
</reference>
<evidence type="ECO:0000256" key="3">
    <source>
        <dbReference type="ARBA" id="ARBA00009479"/>
    </source>
</evidence>
<dbReference type="Pfam" id="PF01132">
    <property type="entry name" value="EFP"/>
    <property type="match status" value="1"/>
</dbReference>
<dbReference type="InterPro" id="IPR013852">
    <property type="entry name" value="Transl_elong_P/YeiP_CS"/>
</dbReference>
<dbReference type="OrthoDB" id="9801844at2"/>
<dbReference type="SMART" id="SM01185">
    <property type="entry name" value="EFP"/>
    <property type="match status" value="1"/>
</dbReference>
<dbReference type="SUPFAM" id="SSF50104">
    <property type="entry name" value="Translation proteins SH3-like domain"/>
    <property type="match status" value="1"/>
</dbReference>
<dbReference type="NCBIfam" id="TIGR00038">
    <property type="entry name" value="efp"/>
    <property type="match status" value="1"/>
</dbReference>
<proteinExistence type="inferred from homology"/>
<dbReference type="Pfam" id="PF09285">
    <property type="entry name" value="Elong-fact-P_C"/>
    <property type="match status" value="1"/>
</dbReference>
<keyword evidence="6 8" id="KW-0648">Protein biosynthesis</keyword>
<dbReference type="SUPFAM" id="SSF50249">
    <property type="entry name" value="Nucleic acid-binding proteins"/>
    <property type="match status" value="2"/>
</dbReference>
<dbReference type="GO" id="GO:0005829">
    <property type="term" value="C:cytosol"/>
    <property type="evidence" value="ECO:0007669"/>
    <property type="project" value="UniProtKB-ARBA"/>
</dbReference>
<dbReference type="FunFam" id="2.40.50.140:FF:000009">
    <property type="entry name" value="Elongation factor P"/>
    <property type="match status" value="1"/>
</dbReference>
<dbReference type="GO" id="GO:0003746">
    <property type="term" value="F:translation elongation factor activity"/>
    <property type="evidence" value="ECO:0007669"/>
    <property type="project" value="UniProtKB-UniRule"/>
</dbReference>
<dbReference type="NCBIfam" id="NF001810">
    <property type="entry name" value="PRK00529.1"/>
    <property type="match status" value="1"/>
</dbReference>
<dbReference type="UniPathway" id="UPA00345"/>
<dbReference type="InterPro" id="IPR013185">
    <property type="entry name" value="Transl_elong_KOW-like"/>
</dbReference>
<dbReference type="PIRSF" id="PIRSF005901">
    <property type="entry name" value="EF-P"/>
    <property type="match status" value="1"/>
</dbReference>
<evidence type="ECO:0000256" key="5">
    <source>
        <dbReference type="ARBA" id="ARBA00022768"/>
    </source>
</evidence>
<name>A0A3N5BSP6_9BACL</name>
<dbReference type="Proteomes" id="UP000277108">
    <property type="component" value="Unassembled WGS sequence"/>
</dbReference>
<dbReference type="InterPro" id="IPR015365">
    <property type="entry name" value="Elong-fact-P_C"/>
</dbReference>
<dbReference type="Pfam" id="PF08207">
    <property type="entry name" value="EFP_N"/>
    <property type="match status" value="1"/>
</dbReference>
<evidence type="ECO:0000259" key="12">
    <source>
        <dbReference type="SMART" id="SM01185"/>
    </source>
</evidence>
<dbReference type="CDD" id="cd05794">
    <property type="entry name" value="S1_EF-P_repeat_2"/>
    <property type="match status" value="1"/>
</dbReference>
<evidence type="ECO:0000256" key="4">
    <source>
        <dbReference type="ARBA" id="ARBA00022490"/>
    </source>
</evidence>
<organism evidence="13 14">
    <name type="scientific">Abyssicoccus albus</name>
    <dbReference type="NCBI Taxonomy" id="1817405"/>
    <lineage>
        <taxon>Bacteria</taxon>
        <taxon>Bacillati</taxon>
        <taxon>Bacillota</taxon>
        <taxon>Bacilli</taxon>
        <taxon>Bacillales</taxon>
        <taxon>Abyssicoccaceae</taxon>
    </lineage>
</organism>
<dbReference type="InterPro" id="IPR020599">
    <property type="entry name" value="Transl_elong_fac_P/YeiP"/>
</dbReference>
<evidence type="ECO:0000256" key="7">
    <source>
        <dbReference type="ARBA" id="ARBA00025469"/>
    </source>
</evidence>
<comment type="function">
    <text evidence="7 8">Involved in peptide bond synthesis. Stimulates efficient translation and peptide-bond synthesis on native or reconstituted 70S ribosomes in vitro. Probably functions indirectly by altering the affinity of the ribosome for aminoacyl-tRNA, thus increasing their reactivity as acceptors for peptidyl transferase.</text>
</comment>
<accession>A0A3N5BSP6</accession>
<dbReference type="HAMAP" id="MF_00141">
    <property type="entry name" value="EF_P"/>
    <property type="match status" value="1"/>
</dbReference>
<comment type="caution">
    <text evidence="13">The sequence shown here is derived from an EMBL/GenBank/DDBJ whole genome shotgun (WGS) entry which is preliminary data.</text>
</comment>